<feature type="transmembrane region" description="Helical" evidence="2">
    <location>
        <begin position="117"/>
        <end position="134"/>
    </location>
</feature>
<proteinExistence type="predicted"/>
<keyword evidence="2" id="KW-0472">Membrane</keyword>
<feature type="region of interest" description="Disordered" evidence="1">
    <location>
        <begin position="316"/>
        <end position="343"/>
    </location>
</feature>
<keyword evidence="2" id="KW-1133">Transmembrane helix</keyword>
<evidence type="ECO:0000313" key="3">
    <source>
        <dbReference type="EMBL" id="TGZ82886.1"/>
    </source>
</evidence>
<dbReference type="EMBL" id="ML220114">
    <property type="protein sequence ID" value="TGZ82886.1"/>
    <property type="molecule type" value="Genomic_DNA"/>
</dbReference>
<accession>A0A4S2N1N1</accession>
<dbReference type="AlphaFoldDB" id="A0A4S2N1N1"/>
<feature type="transmembrane region" description="Helical" evidence="2">
    <location>
        <begin position="77"/>
        <end position="105"/>
    </location>
</feature>
<organism evidence="3 4">
    <name type="scientific">Ascodesmis nigricans</name>
    <dbReference type="NCBI Taxonomy" id="341454"/>
    <lineage>
        <taxon>Eukaryota</taxon>
        <taxon>Fungi</taxon>
        <taxon>Dikarya</taxon>
        <taxon>Ascomycota</taxon>
        <taxon>Pezizomycotina</taxon>
        <taxon>Pezizomycetes</taxon>
        <taxon>Pezizales</taxon>
        <taxon>Ascodesmidaceae</taxon>
        <taxon>Ascodesmis</taxon>
    </lineage>
</organism>
<sequence>MSVRLFRTVVRSLIVLDRIQLFYSRHSYVRFGLIAAFNIYAALSSSSSFPSLQNGSANTSPPSTNDDSRPFSKSLKIFIYIFFNSLFVSRTLLITVTAPITITLFFRAAFSLHESNLSALIVVGLWAISIIKWLRSKRVNEYWKCGVHGLLLEQARRDYAPKLEEVWQKHEIGVRKFCGTIAGAGGIGDGLWRDGEMGIKMGLVDQPDQEEERRNKMEEWNREVGDMMKKDPTFLDQIRPNYSQGSVLVESTPEPPEVQLEGNQEKHVWKGLLWALVSTQSDTVKVFVNNAREIVSMEKDLLCDIVSNVTDLKPYSARSQQNSTIPPSGSPRDIDDDLSDDEHEEIEKERIRREIQRIQQHKDLEFHRLRSERGEKLLELTEKVGKVWARLERHVRDVQVEDEMASWVWRDLMWFSEVDKKGIGALDSRLNGGVENPASVADM</sequence>
<gene>
    <name evidence="3" type="ORF">EX30DRAFT_369938</name>
</gene>
<protein>
    <submittedName>
        <fullName evidence="3">Uncharacterized protein</fullName>
    </submittedName>
</protein>
<evidence type="ECO:0000256" key="2">
    <source>
        <dbReference type="SAM" id="Phobius"/>
    </source>
</evidence>
<reference evidence="3 4" key="1">
    <citation type="submission" date="2019-04" db="EMBL/GenBank/DDBJ databases">
        <title>Comparative genomics and transcriptomics to analyze fruiting body development in filamentous ascomycetes.</title>
        <authorList>
            <consortium name="DOE Joint Genome Institute"/>
            <person name="Lutkenhaus R."/>
            <person name="Traeger S."/>
            <person name="Breuer J."/>
            <person name="Kuo A."/>
            <person name="Lipzen A."/>
            <person name="Pangilinan J."/>
            <person name="Dilworth D."/>
            <person name="Sandor L."/>
            <person name="Poggeler S."/>
            <person name="Barry K."/>
            <person name="Grigoriev I.V."/>
            <person name="Nowrousian M."/>
        </authorList>
    </citation>
    <scope>NUCLEOTIDE SEQUENCE [LARGE SCALE GENOMIC DNA]</scope>
    <source>
        <strain evidence="3 4">CBS 389.68</strain>
    </source>
</reference>
<dbReference type="Proteomes" id="UP000298138">
    <property type="component" value="Unassembled WGS sequence"/>
</dbReference>
<evidence type="ECO:0000256" key="1">
    <source>
        <dbReference type="SAM" id="MobiDB-lite"/>
    </source>
</evidence>
<evidence type="ECO:0000313" key="4">
    <source>
        <dbReference type="Proteomes" id="UP000298138"/>
    </source>
</evidence>
<feature type="compositionally biased region" description="Acidic residues" evidence="1">
    <location>
        <begin position="334"/>
        <end position="343"/>
    </location>
</feature>
<keyword evidence="4" id="KW-1185">Reference proteome</keyword>
<feature type="compositionally biased region" description="Polar residues" evidence="1">
    <location>
        <begin position="317"/>
        <end position="327"/>
    </location>
</feature>
<dbReference type="InParanoid" id="A0A4S2N1N1"/>
<keyword evidence="2" id="KW-0812">Transmembrane</keyword>
<name>A0A4S2N1N1_9PEZI</name>